<evidence type="ECO:0000256" key="6">
    <source>
        <dbReference type="ARBA" id="ARBA00022679"/>
    </source>
</evidence>
<dbReference type="NCBIfam" id="TIGR00455">
    <property type="entry name" value="apsK"/>
    <property type="match status" value="1"/>
</dbReference>
<comment type="catalytic activity">
    <reaction evidence="1 13 14">
        <text>adenosine 5'-phosphosulfate + ATP = 3'-phosphoadenylyl sulfate + ADP + H(+)</text>
        <dbReference type="Rhea" id="RHEA:24152"/>
        <dbReference type="ChEBI" id="CHEBI:15378"/>
        <dbReference type="ChEBI" id="CHEBI:30616"/>
        <dbReference type="ChEBI" id="CHEBI:58243"/>
        <dbReference type="ChEBI" id="CHEBI:58339"/>
        <dbReference type="ChEBI" id="CHEBI:456216"/>
        <dbReference type="EC" id="2.7.1.25"/>
    </reaction>
</comment>
<evidence type="ECO:0000256" key="7">
    <source>
        <dbReference type="ARBA" id="ARBA00022741"/>
    </source>
</evidence>
<dbReference type="EC" id="2.7.1.25" evidence="5 13"/>
<dbReference type="InterPro" id="IPR027417">
    <property type="entry name" value="P-loop_NTPase"/>
</dbReference>
<dbReference type="CDD" id="cd02027">
    <property type="entry name" value="APSK"/>
    <property type="match status" value="1"/>
</dbReference>
<evidence type="ECO:0000256" key="14">
    <source>
        <dbReference type="RuleBase" id="RU004347"/>
    </source>
</evidence>
<keyword evidence="7 13" id="KW-0547">Nucleotide-binding</keyword>
<evidence type="ECO:0000313" key="17">
    <source>
        <dbReference type="Proteomes" id="UP000236416"/>
    </source>
</evidence>
<dbReference type="Proteomes" id="UP000236416">
    <property type="component" value="Unassembled WGS sequence"/>
</dbReference>
<sequence length="219" mass="23707">MTTLSPNAGLPANIFRARGRIRLADRQRLFGHAALTLWLTGLSGAGKSTIAYELEDRLVHAGISSTVLDGDNLRHGLNRDLGFSAVERRENIRRMAEVARLMNDAGMIVVCACISPFRSDREMAREIIGERCFAEIYVSTALNVCEARDCKGLYAKARAGQVAHFTGISAPYEPPSHPALALDAGSLRLEESVNSLFGLVLSCCGPASLGEGAEHDYFI</sequence>
<dbReference type="Pfam" id="PF01583">
    <property type="entry name" value="APS_kinase"/>
    <property type="match status" value="1"/>
</dbReference>
<feature type="domain" description="APS kinase" evidence="15">
    <location>
        <begin position="35"/>
        <end position="182"/>
    </location>
</feature>
<evidence type="ECO:0000256" key="5">
    <source>
        <dbReference type="ARBA" id="ARBA00012121"/>
    </source>
</evidence>
<feature type="binding site" evidence="13">
    <location>
        <begin position="41"/>
        <end position="48"/>
    </location>
    <ligand>
        <name>ATP</name>
        <dbReference type="ChEBI" id="CHEBI:30616"/>
    </ligand>
</feature>
<keyword evidence="8 13" id="KW-0418">Kinase</keyword>
<dbReference type="PANTHER" id="PTHR11055:SF1">
    <property type="entry name" value="PAPS SYNTHETASE, ISOFORM D"/>
    <property type="match status" value="1"/>
</dbReference>
<comment type="caution">
    <text evidence="16">The sequence shown here is derived from an EMBL/GenBank/DDBJ whole genome shotgun (WGS) entry which is preliminary data.</text>
</comment>
<keyword evidence="17" id="KW-1185">Reference proteome</keyword>
<dbReference type="NCBIfam" id="NF003013">
    <property type="entry name" value="PRK03846.1"/>
    <property type="match status" value="1"/>
</dbReference>
<evidence type="ECO:0000256" key="4">
    <source>
        <dbReference type="ARBA" id="ARBA00007008"/>
    </source>
</evidence>
<dbReference type="GO" id="GO:0000103">
    <property type="term" value="P:sulfate assimilation"/>
    <property type="evidence" value="ECO:0007669"/>
    <property type="project" value="UniProtKB-UniRule"/>
</dbReference>
<dbReference type="GO" id="GO:0004020">
    <property type="term" value="F:adenylylsulfate kinase activity"/>
    <property type="evidence" value="ECO:0007669"/>
    <property type="project" value="UniProtKB-UniRule"/>
</dbReference>
<protein>
    <recommendedName>
        <fullName evidence="5 13">Adenylyl-sulfate kinase</fullName>
        <ecNumber evidence="5 13">2.7.1.25</ecNumber>
    </recommendedName>
    <alternativeName>
        <fullName evidence="11 13">APS kinase</fullName>
    </alternativeName>
    <alternativeName>
        <fullName evidence="12 13">ATP adenosine-5'-phosphosulfate 3'-phosphotransferase</fullName>
    </alternativeName>
    <alternativeName>
        <fullName evidence="10 13">Adenosine-5'-phosphosulfate kinase</fullName>
    </alternativeName>
</protein>
<comment type="function">
    <text evidence="2 13 14">Catalyzes the synthesis of activated sulfate.</text>
</comment>
<dbReference type="InterPro" id="IPR002891">
    <property type="entry name" value="APS"/>
</dbReference>
<evidence type="ECO:0000256" key="13">
    <source>
        <dbReference type="HAMAP-Rule" id="MF_00065"/>
    </source>
</evidence>
<dbReference type="GO" id="GO:0070814">
    <property type="term" value="P:hydrogen sulfide biosynthetic process"/>
    <property type="evidence" value="ECO:0007669"/>
    <property type="project" value="UniProtKB-UniRule"/>
</dbReference>
<dbReference type="HAMAP" id="MF_00065">
    <property type="entry name" value="Adenylyl_sulf_kinase"/>
    <property type="match status" value="1"/>
</dbReference>
<name>A0A2K4MJF6_9NEIS</name>
<evidence type="ECO:0000256" key="1">
    <source>
        <dbReference type="ARBA" id="ARBA00001823"/>
    </source>
</evidence>
<evidence type="ECO:0000256" key="10">
    <source>
        <dbReference type="ARBA" id="ARBA00029724"/>
    </source>
</evidence>
<evidence type="ECO:0000256" key="12">
    <source>
        <dbReference type="ARBA" id="ARBA00031464"/>
    </source>
</evidence>
<evidence type="ECO:0000259" key="15">
    <source>
        <dbReference type="Pfam" id="PF01583"/>
    </source>
</evidence>
<evidence type="ECO:0000313" key="16">
    <source>
        <dbReference type="EMBL" id="POA97182.1"/>
    </source>
</evidence>
<evidence type="ECO:0000256" key="8">
    <source>
        <dbReference type="ARBA" id="ARBA00022777"/>
    </source>
</evidence>
<dbReference type="RefSeq" id="WP_103321559.1">
    <property type="nucleotide sequence ID" value="NZ_PPTF01000078.1"/>
</dbReference>
<dbReference type="SUPFAM" id="SSF52540">
    <property type="entry name" value="P-loop containing nucleoside triphosphate hydrolases"/>
    <property type="match status" value="1"/>
</dbReference>
<comment type="similarity">
    <text evidence="4 13 14">Belongs to the APS kinase family.</text>
</comment>
<reference evidence="16 17" key="1">
    <citation type="submission" date="2018-01" db="EMBL/GenBank/DDBJ databases">
        <title>Genomic Sequence of Chromobacterium MWU13-2610 from wild cranberry bogs within the Cape Cod National Seashore.</title>
        <authorList>
            <person name="O'Hara-Hanley K."/>
            <person name="Soby S."/>
            <person name="Harrison A."/>
        </authorList>
    </citation>
    <scope>NUCLEOTIDE SEQUENCE [LARGE SCALE GENOMIC DNA]</scope>
    <source>
        <strain evidence="16 17">MWU13-2610</strain>
    </source>
</reference>
<proteinExistence type="inferred from homology"/>
<dbReference type="UniPathway" id="UPA00140">
    <property type="reaction ID" value="UER00205"/>
</dbReference>
<evidence type="ECO:0000256" key="11">
    <source>
        <dbReference type="ARBA" id="ARBA00031393"/>
    </source>
</evidence>
<dbReference type="GO" id="GO:0005524">
    <property type="term" value="F:ATP binding"/>
    <property type="evidence" value="ECO:0007669"/>
    <property type="project" value="UniProtKB-UniRule"/>
</dbReference>
<organism evidence="16 17">
    <name type="scientific">Chromobacterium sinusclupearum</name>
    <dbReference type="NCBI Taxonomy" id="2077146"/>
    <lineage>
        <taxon>Bacteria</taxon>
        <taxon>Pseudomonadati</taxon>
        <taxon>Pseudomonadota</taxon>
        <taxon>Betaproteobacteria</taxon>
        <taxon>Neisseriales</taxon>
        <taxon>Chromobacteriaceae</taxon>
        <taxon>Chromobacterium</taxon>
    </lineage>
</organism>
<dbReference type="AlphaFoldDB" id="A0A2K4MJF6"/>
<keyword evidence="9 13" id="KW-0067">ATP-binding</keyword>
<evidence type="ECO:0000256" key="3">
    <source>
        <dbReference type="ARBA" id="ARBA00004806"/>
    </source>
</evidence>
<evidence type="ECO:0000256" key="2">
    <source>
        <dbReference type="ARBA" id="ARBA00002632"/>
    </source>
</evidence>
<keyword evidence="6 13" id="KW-0808">Transferase</keyword>
<dbReference type="Gene3D" id="3.40.50.300">
    <property type="entry name" value="P-loop containing nucleotide triphosphate hydrolases"/>
    <property type="match status" value="1"/>
</dbReference>
<comment type="pathway">
    <text evidence="3 13 14">Sulfur metabolism; hydrogen sulfide biosynthesis; sulfite from sulfate: step 2/3.</text>
</comment>
<dbReference type="PANTHER" id="PTHR11055">
    <property type="entry name" value="BIFUNCTIONAL 3'-PHOSPHOADENOSINE 5'-PHOSPHOSULFATE SYNTHASE"/>
    <property type="match status" value="1"/>
</dbReference>
<accession>A0A2K4MJF6</accession>
<keyword evidence="13" id="KW-0597">Phosphoprotein</keyword>
<dbReference type="EMBL" id="PPTF01000078">
    <property type="protein sequence ID" value="POA97182.1"/>
    <property type="molecule type" value="Genomic_DNA"/>
</dbReference>
<gene>
    <name evidence="13 16" type="primary">cysC</name>
    <name evidence="16" type="ORF">C2134_18480</name>
</gene>
<feature type="active site" description="Phosphoserine intermediate" evidence="13">
    <location>
        <position position="115"/>
    </location>
</feature>
<dbReference type="InterPro" id="IPR059117">
    <property type="entry name" value="APS_kinase_dom"/>
</dbReference>
<evidence type="ECO:0000256" key="9">
    <source>
        <dbReference type="ARBA" id="ARBA00022840"/>
    </source>
</evidence>